<evidence type="ECO:0000259" key="3">
    <source>
        <dbReference type="Pfam" id="PF00108"/>
    </source>
</evidence>
<dbReference type="InterPro" id="IPR050215">
    <property type="entry name" value="Thiolase-like_sf_Thiolase"/>
</dbReference>
<keyword evidence="6" id="KW-1185">Reference proteome</keyword>
<reference evidence="5 6" key="1">
    <citation type="submission" date="2023-07" db="EMBL/GenBank/DDBJ databases">
        <title>Genomic Encyclopedia of Type Strains, Phase IV (KMG-IV): sequencing the most valuable type-strain genomes for metagenomic binning, comparative biology and taxonomic classification.</title>
        <authorList>
            <person name="Goeker M."/>
        </authorList>
    </citation>
    <scope>NUCLEOTIDE SEQUENCE [LARGE SCALE GENOMIC DNA]</scope>
    <source>
        <strain evidence="5 6">DSM 1112</strain>
    </source>
</reference>
<gene>
    <name evidence="5" type="ORF">QO002_004332</name>
</gene>
<evidence type="ECO:0000313" key="5">
    <source>
        <dbReference type="EMBL" id="MDQ0322126.1"/>
    </source>
</evidence>
<feature type="compositionally biased region" description="Basic residues" evidence="2">
    <location>
        <begin position="89"/>
        <end position="99"/>
    </location>
</feature>
<evidence type="ECO:0000256" key="1">
    <source>
        <dbReference type="RuleBase" id="RU003557"/>
    </source>
</evidence>
<dbReference type="Pfam" id="PF02803">
    <property type="entry name" value="Thiolase_C"/>
    <property type="match status" value="1"/>
</dbReference>
<dbReference type="Pfam" id="PF00108">
    <property type="entry name" value="Thiolase_N"/>
    <property type="match status" value="1"/>
</dbReference>
<name>A0ABU0BV53_9HYPH</name>
<comment type="similarity">
    <text evidence="1">Belongs to the thiolase-like superfamily. Thiolase family.</text>
</comment>
<comment type="caution">
    <text evidence="5">The sequence shown here is derived from an EMBL/GenBank/DDBJ whole genome shotgun (WGS) entry which is preliminary data.</text>
</comment>
<feature type="domain" description="Thiolase C-terminal" evidence="4">
    <location>
        <begin position="110"/>
        <end position="200"/>
    </location>
</feature>
<dbReference type="InterPro" id="IPR016039">
    <property type="entry name" value="Thiolase-like"/>
</dbReference>
<proteinExistence type="inferred from homology"/>
<dbReference type="InterPro" id="IPR020616">
    <property type="entry name" value="Thiolase_N"/>
</dbReference>
<evidence type="ECO:0000256" key="2">
    <source>
        <dbReference type="SAM" id="MobiDB-lite"/>
    </source>
</evidence>
<evidence type="ECO:0000259" key="4">
    <source>
        <dbReference type="Pfam" id="PF02803"/>
    </source>
</evidence>
<dbReference type="Gene3D" id="3.40.47.10">
    <property type="match status" value="2"/>
</dbReference>
<dbReference type="Proteomes" id="UP001230207">
    <property type="component" value="Unassembled WGS sequence"/>
</dbReference>
<keyword evidence="1" id="KW-0012">Acyltransferase</keyword>
<dbReference type="EMBL" id="JAUSVF010000002">
    <property type="protein sequence ID" value="MDQ0322126.1"/>
    <property type="molecule type" value="Genomic_DNA"/>
</dbReference>
<feature type="region of interest" description="Disordered" evidence="2">
    <location>
        <begin position="67"/>
        <end position="111"/>
    </location>
</feature>
<feature type="domain" description="Thiolase N-terminal" evidence="3">
    <location>
        <begin position="15"/>
        <end position="81"/>
    </location>
</feature>
<dbReference type="SUPFAM" id="SSF53901">
    <property type="entry name" value="Thiolase-like"/>
    <property type="match status" value="2"/>
</dbReference>
<protein>
    <submittedName>
        <fullName evidence="5">Acetyl-CoA acetyltransferase</fullName>
    </submittedName>
</protein>
<keyword evidence="1" id="KW-0808">Transferase</keyword>
<evidence type="ECO:0000313" key="6">
    <source>
        <dbReference type="Proteomes" id="UP001230207"/>
    </source>
</evidence>
<dbReference type="InterPro" id="IPR020617">
    <property type="entry name" value="Thiolase_C"/>
</dbReference>
<accession>A0ABU0BV53</accession>
<organism evidence="5 6">
    <name type="scientific">Pararhizobium capsulatum DSM 1112</name>
    <dbReference type="NCBI Taxonomy" id="1121113"/>
    <lineage>
        <taxon>Bacteria</taxon>
        <taxon>Pseudomonadati</taxon>
        <taxon>Pseudomonadota</taxon>
        <taxon>Alphaproteobacteria</taxon>
        <taxon>Hyphomicrobiales</taxon>
        <taxon>Rhizobiaceae</taxon>
        <taxon>Rhizobium/Agrobacterium group</taxon>
        <taxon>Pararhizobium</taxon>
    </lineage>
</organism>
<dbReference type="PANTHER" id="PTHR43853:SF2">
    <property type="entry name" value="3-OXOADIPYL-COA_3-OXO-5,6-DEHYDROSUBERYL-COA THIOLASE"/>
    <property type="match status" value="1"/>
</dbReference>
<dbReference type="PANTHER" id="PTHR43853">
    <property type="entry name" value="3-KETOACYL-COA THIOLASE, PEROXISOMAL"/>
    <property type="match status" value="1"/>
</dbReference>
<sequence>MHTSSLTFHSHYVRHLSAAQENGRLAKEIDSVTIPQRKVHPIVVGRDEQPRSTTIETLANLGTLFKKEDGTSTSGNASGVNKALPHGSSLRKRLRRNTGWRRSPASWEGATGGVPPRAMCIGPVPASRKLMGRLGISQHPLEGIELSEAFASQALAVPPEFGITDDDACVNRNGGAIALGHPLGMFGTDITGSAALELQSVVAIRSRRCASVSGRGLRSRWSGCGTYTGFTTVIALRRLHKIGTISRLPTIGNVRGRATISLLSPAGRARPSCRRRGVDHRF</sequence>